<keyword evidence="2" id="KW-0963">Cytoplasm</keyword>
<proteinExistence type="inferred from homology"/>
<dbReference type="InterPro" id="IPR029044">
    <property type="entry name" value="Nucleotide-diphossugar_trans"/>
</dbReference>
<evidence type="ECO:0000259" key="15">
    <source>
        <dbReference type="Pfam" id="PF12804"/>
    </source>
</evidence>
<evidence type="ECO:0000256" key="8">
    <source>
        <dbReference type="ARBA" id="ARBA00022960"/>
    </source>
</evidence>
<keyword evidence="3" id="KW-0808">Transferase</keyword>
<keyword evidence="12" id="KW-0961">Cell wall biogenesis/degradation</keyword>
<gene>
    <name evidence="16" type="ORF">UFOPK3674_01319</name>
</gene>
<dbReference type="SUPFAM" id="SSF51161">
    <property type="entry name" value="Trimeric LpxA-like enzymes"/>
    <property type="match status" value="1"/>
</dbReference>
<keyword evidence="9" id="KW-0573">Peptidoglycan synthesis</keyword>
<dbReference type="Gene3D" id="2.160.10.10">
    <property type="entry name" value="Hexapeptide repeat proteins"/>
    <property type="match status" value="1"/>
</dbReference>
<evidence type="ECO:0000256" key="4">
    <source>
        <dbReference type="ARBA" id="ARBA00022695"/>
    </source>
</evidence>
<dbReference type="SUPFAM" id="SSF53448">
    <property type="entry name" value="Nucleotide-diphospho-sugar transferases"/>
    <property type="match status" value="1"/>
</dbReference>
<dbReference type="GO" id="GO:0019134">
    <property type="term" value="F:glucosamine-1-phosphate N-acetyltransferase activity"/>
    <property type="evidence" value="ECO:0007669"/>
    <property type="project" value="UniProtKB-EC"/>
</dbReference>
<evidence type="ECO:0000313" key="16">
    <source>
        <dbReference type="EMBL" id="CAB4933561.1"/>
    </source>
</evidence>
<keyword evidence="7" id="KW-0460">Magnesium</keyword>
<dbReference type="InterPro" id="IPR005882">
    <property type="entry name" value="Bifunctional_GlmU"/>
</dbReference>
<dbReference type="GO" id="GO:0006048">
    <property type="term" value="P:UDP-N-acetylglucosamine biosynthetic process"/>
    <property type="evidence" value="ECO:0007669"/>
    <property type="project" value="InterPro"/>
</dbReference>
<dbReference type="Gene3D" id="3.90.550.10">
    <property type="entry name" value="Spore Coat Polysaccharide Biosynthesis Protein SpsA, Chain A"/>
    <property type="match status" value="1"/>
</dbReference>
<protein>
    <submittedName>
        <fullName evidence="16">Unannotated protein</fullName>
    </submittedName>
</protein>
<dbReference type="PANTHER" id="PTHR43584:SF3">
    <property type="entry name" value="BIFUNCTIONAL PROTEIN GLMU"/>
    <property type="match status" value="1"/>
</dbReference>
<feature type="domain" description="MobA-like NTP transferase" evidence="15">
    <location>
        <begin position="6"/>
        <end position="129"/>
    </location>
</feature>
<evidence type="ECO:0000256" key="11">
    <source>
        <dbReference type="ARBA" id="ARBA00023315"/>
    </source>
</evidence>
<dbReference type="InterPro" id="IPR050065">
    <property type="entry name" value="GlmU-like"/>
</dbReference>
<dbReference type="InterPro" id="IPR011004">
    <property type="entry name" value="Trimer_LpxA-like_sf"/>
</dbReference>
<dbReference type="NCBIfam" id="TIGR01173">
    <property type="entry name" value="glmU"/>
    <property type="match status" value="1"/>
</dbReference>
<dbReference type="EMBL" id="CAFBMX010000006">
    <property type="protein sequence ID" value="CAB4933561.1"/>
    <property type="molecule type" value="Genomic_DNA"/>
</dbReference>
<keyword evidence="8" id="KW-0133">Cell shape</keyword>
<reference evidence="16" key="1">
    <citation type="submission" date="2020-05" db="EMBL/GenBank/DDBJ databases">
        <authorList>
            <person name="Chiriac C."/>
            <person name="Salcher M."/>
            <person name="Ghai R."/>
            <person name="Kavagutti S V."/>
        </authorList>
    </citation>
    <scope>NUCLEOTIDE SEQUENCE</scope>
</reference>
<evidence type="ECO:0000256" key="10">
    <source>
        <dbReference type="ARBA" id="ARBA00023268"/>
    </source>
</evidence>
<keyword evidence="10" id="KW-0511">Multifunctional enzyme</keyword>
<evidence type="ECO:0000256" key="3">
    <source>
        <dbReference type="ARBA" id="ARBA00022679"/>
    </source>
</evidence>
<dbReference type="InterPro" id="IPR025877">
    <property type="entry name" value="MobA-like_NTP_Trfase"/>
</dbReference>
<comment type="cofactor">
    <cofactor evidence="1">
        <name>Mg(2+)</name>
        <dbReference type="ChEBI" id="CHEBI:18420"/>
    </cofactor>
</comment>
<evidence type="ECO:0000256" key="2">
    <source>
        <dbReference type="ARBA" id="ARBA00022490"/>
    </source>
</evidence>
<comment type="catalytic activity">
    <reaction evidence="13">
        <text>alpha-D-glucosamine 1-phosphate + acetyl-CoA = N-acetyl-alpha-D-glucosamine 1-phosphate + CoA + H(+)</text>
        <dbReference type="Rhea" id="RHEA:13725"/>
        <dbReference type="ChEBI" id="CHEBI:15378"/>
        <dbReference type="ChEBI" id="CHEBI:57287"/>
        <dbReference type="ChEBI" id="CHEBI:57288"/>
        <dbReference type="ChEBI" id="CHEBI:57776"/>
        <dbReference type="ChEBI" id="CHEBI:58516"/>
        <dbReference type="EC" id="2.3.1.157"/>
    </reaction>
</comment>
<dbReference type="AlphaFoldDB" id="A0A6J7IS32"/>
<dbReference type="CDD" id="cd02540">
    <property type="entry name" value="GT2_GlmU_N_bac"/>
    <property type="match status" value="1"/>
</dbReference>
<dbReference type="GO" id="GO:0000902">
    <property type="term" value="P:cell morphogenesis"/>
    <property type="evidence" value="ECO:0007669"/>
    <property type="project" value="InterPro"/>
</dbReference>
<evidence type="ECO:0000256" key="13">
    <source>
        <dbReference type="ARBA" id="ARBA00048247"/>
    </source>
</evidence>
<dbReference type="CDD" id="cd03353">
    <property type="entry name" value="LbH_GlmU_C"/>
    <property type="match status" value="1"/>
</dbReference>
<sequence>MSAPTVVILAAGQGTRMQSATPKVLHDLCGVPLIGWPIAAARTAGADRVIVVDGPQQPLAGLLPEGIETVVQPQADGTGGAVRAAAPLLDGAGPVLVLSGDVPLVSAAVIGALLEAHSAGGAAATVATALLDDATGYGRIVRAADGGLERIVETKVAGDASAEELAIREVNAGIYVFEAAALLAALPRLSADNAQGEFYLPEVLALLRADGAVVAAHVVDDPAAVLGINDRIQLATVRDIARARIIEDHRRAGVDVIDPGSTFIDVTVELGPDTVVEPFTVLRGATRAGAGCRIGPSTTLTDVVLGDDVVIVHSYAVDAHAHAGVRVGPYAYLRPGTVLREGAKVGTFVEVKNSDIGPGTKVPHLSYIGDADVGARTNLGAGTITANYDGFHKHRTTIGDGVRGGVDVSLVAPVSLGDGAWTAAGSTITDDVPPGALGVARERQRNVEGFAERRAADAGEDRS</sequence>
<evidence type="ECO:0000256" key="12">
    <source>
        <dbReference type="ARBA" id="ARBA00023316"/>
    </source>
</evidence>
<organism evidence="16">
    <name type="scientific">freshwater metagenome</name>
    <dbReference type="NCBI Taxonomy" id="449393"/>
    <lineage>
        <taxon>unclassified sequences</taxon>
        <taxon>metagenomes</taxon>
        <taxon>ecological metagenomes</taxon>
    </lineage>
</organism>
<dbReference type="GO" id="GO:0003977">
    <property type="term" value="F:UDP-N-acetylglucosamine diphosphorylase activity"/>
    <property type="evidence" value="ECO:0007669"/>
    <property type="project" value="UniProtKB-EC"/>
</dbReference>
<evidence type="ECO:0000256" key="6">
    <source>
        <dbReference type="ARBA" id="ARBA00022737"/>
    </source>
</evidence>
<evidence type="ECO:0000256" key="1">
    <source>
        <dbReference type="ARBA" id="ARBA00001946"/>
    </source>
</evidence>
<keyword evidence="11" id="KW-0012">Acyltransferase</keyword>
<dbReference type="GO" id="GO:0008360">
    <property type="term" value="P:regulation of cell shape"/>
    <property type="evidence" value="ECO:0007669"/>
    <property type="project" value="UniProtKB-KW"/>
</dbReference>
<accession>A0A6J7IS32</accession>
<evidence type="ECO:0000256" key="9">
    <source>
        <dbReference type="ARBA" id="ARBA00022984"/>
    </source>
</evidence>
<dbReference type="GO" id="GO:0071555">
    <property type="term" value="P:cell wall organization"/>
    <property type="evidence" value="ECO:0007669"/>
    <property type="project" value="UniProtKB-KW"/>
</dbReference>
<name>A0A6J7IS32_9ZZZZ</name>
<keyword evidence="4" id="KW-0548">Nucleotidyltransferase</keyword>
<dbReference type="GO" id="GO:0005737">
    <property type="term" value="C:cytoplasm"/>
    <property type="evidence" value="ECO:0007669"/>
    <property type="project" value="InterPro"/>
</dbReference>
<dbReference type="GO" id="GO:0000287">
    <property type="term" value="F:magnesium ion binding"/>
    <property type="evidence" value="ECO:0007669"/>
    <property type="project" value="InterPro"/>
</dbReference>
<evidence type="ECO:0000256" key="7">
    <source>
        <dbReference type="ARBA" id="ARBA00022842"/>
    </source>
</evidence>
<evidence type="ECO:0000256" key="5">
    <source>
        <dbReference type="ARBA" id="ARBA00022723"/>
    </source>
</evidence>
<evidence type="ECO:0000256" key="14">
    <source>
        <dbReference type="ARBA" id="ARBA00048493"/>
    </source>
</evidence>
<comment type="catalytic activity">
    <reaction evidence="14">
        <text>N-acetyl-alpha-D-glucosamine 1-phosphate + UTP + H(+) = UDP-N-acetyl-alpha-D-glucosamine + diphosphate</text>
        <dbReference type="Rhea" id="RHEA:13509"/>
        <dbReference type="ChEBI" id="CHEBI:15378"/>
        <dbReference type="ChEBI" id="CHEBI:33019"/>
        <dbReference type="ChEBI" id="CHEBI:46398"/>
        <dbReference type="ChEBI" id="CHEBI:57705"/>
        <dbReference type="ChEBI" id="CHEBI:57776"/>
        <dbReference type="EC" id="2.7.7.23"/>
    </reaction>
</comment>
<dbReference type="Pfam" id="PF12804">
    <property type="entry name" value="NTP_transf_3"/>
    <property type="match status" value="1"/>
</dbReference>
<dbReference type="GO" id="GO:0009252">
    <property type="term" value="P:peptidoglycan biosynthetic process"/>
    <property type="evidence" value="ECO:0007669"/>
    <property type="project" value="UniProtKB-KW"/>
</dbReference>
<dbReference type="PANTHER" id="PTHR43584">
    <property type="entry name" value="NUCLEOTIDYL TRANSFERASE"/>
    <property type="match status" value="1"/>
</dbReference>
<keyword evidence="6" id="KW-0677">Repeat</keyword>
<keyword evidence="5" id="KW-0479">Metal-binding</keyword>
<dbReference type="InterPro" id="IPR038009">
    <property type="entry name" value="GlmU_C_LbH"/>
</dbReference>
<dbReference type="HAMAP" id="MF_01631">
    <property type="entry name" value="GlmU"/>
    <property type="match status" value="1"/>
</dbReference>